<accession>A0A150SAU8</accession>
<dbReference type="InterPro" id="IPR044543">
    <property type="entry name" value="YHJQ-like"/>
</dbReference>
<dbReference type="Gene3D" id="1.20.1270.360">
    <property type="match status" value="1"/>
</dbReference>
<dbReference type="Proteomes" id="UP000075635">
    <property type="component" value="Unassembled WGS sequence"/>
</dbReference>
<dbReference type="PANTHER" id="PTHR37310">
    <property type="entry name" value="CYTOPLASMIC PROTEIN-RELATED"/>
    <property type="match status" value="1"/>
</dbReference>
<dbReference type="CDD" id="cd08026">
    <property type="entry name" value="DUF326"/>
    <property type="match status" value="1"/>
</dbReference>
<dbReference type="InterPro" id="IPR005560">
    <property type="entry name" value="Csp_YhjQ"/>
</dbReference>
<name>A0A150SAU8_SORCE</name>
<proteinExistence type="predicted"/>
<sequence length="119" mass="12987">MVSSSMTSQEIEACIKACLDCHQVCTEMVMHCLKQGGEHVEPSHIQAMLDCAEICQTSAHFMLRRSPLHGRTCEVCAEACERCASECGRFDDERMKACADACRTCARACRDAAPIALAA</sequence>
<dbReference type="EMBL" id="JEMB01001209">
    <property type="protein sequence ID" value="KYF89569.1"/>
    <property type="molecule type" value="Genomic_DNA"/>
</dbReference>
<gene>
    <name evidence="1" type="ORF">BE17_25770</name>
</gene>
<comment type="caution">
    <text evidence="1">The sequence shown here is derived from an EMBL/GenBank/DDBJ whole genome shotgun (WGS) entry which is preliminary data.</text>
</comment>
<reference evidence="1 2" key="1">
    <citation type="submission" date="2014-02" db="EMBL/GenBank/DDBJ databases">
        <title>The small core and large imbalanced accessory genome model reveals a collaborative survival strategy of Sorangium cellulosum strains in nature.</title>
        <authorList>
            <person name="Han K."/>
            <person name="Peng R."/>
            <person name="Blom J."/>
            <person name="Li Y.-Z."/>
        </authorList>
    </citation>
    <scope>NUCLEOTIDE SEQUENCE [LARGE SCALE GENOMIC DNA]</scope>
    <source>
        <strain evidence="1 2">So0011-07</strain>
    </source>
</reference>
<dbReference type="AlphaFoldDB" id="A0A150SAU8"/>
<organism evidence="1 2">
    <name type="scientific">Sorangium cellulosum</name>
    <name type="common">Polyangium cellulosum</name>
    <dbReference type="NCBI Taxonomy" id="56"/>
    <lineage>
        <taxon>Bacteria</taxon>
        <taxon>Pseudomonadati</taxon>
        <taxon>Myxococcota</taxon>
        <taxon>Polyangia</taxon>
        <taxon>Polyangiales</taxon>
        <taxon>Polyangiaceae</taxon>
        <taxon>Sorangium</taxon>
    </lineage>
</organism>
<dbReference type="PANTHER" id="PTHR37310:SF1">
    <property type="entry name" value="CYTOPLASMIC PROTEIN"/>
    <property type="match status" value="1"/>
</dbReference>
<evidence type="ECO:0000313" key="1">
    <source>
        <dbReference type="EMBL" id="KYF89569.1"/>
    </source>
</evidence>
<evidence type="ECO:0000313" key="2">
    <source>
        <dbReference type="Proteomes" id="UP000075635"/>
    </source>
</evidence>
<dbReference type="Pfam" id="PF03860">
    <property type="entry name" value="Csp"/>
    <property type="match status" value="1"/>
</dbReference>
<protein>
    <submittedName>
        <fullName evidence="1">Ferredoxin</fullName>
    </submittedName>
</protein>